<dbReference type="Gene3D" id="3.20.20.370">
    <property type="entry name" value="Glycoside hydrolase/deacetylase"/>
    <property type="match status" value="1"/>
</dbReference>
<dbReference type="InterPro" id="IPR050248">
    <property type="entry name" value="Polysacc_deacetylase_ArnD"/>
</dbReference>
<gene>
    <name evidence="4" type="ORF">GQN54_01815</name>
</gene>
<proteinExistence type="predicted"/>
<keyword evidence="2" id="KW-0378">Hydrolase</keyword>
<reference evidence="4 5" key="1">
    <citation type="submission" date="2019-12" db="EMBL/GenBank/DDBJ databases">
        <authorList>
            <person name="Zhao J."/>
        </authorList>
    </citation>
    <scope>NUCLEOTIDE SEQUENCE [LARGE SCALE GENOMIC DNA]</scope>
    <source>
        <strain evidence="4 5">S-15</strain>
    </source>
</reference>
<evidence type="ECO:0000313" key="4">
    <source>
        <dbReference type="EMBL" id="NBG64835.1"/>
    </source>
</evidence>
<dbReference type="PANTHER" id="PTHR10587:SF133">
    <property type="entry name" value="CHITIN DEACETYLASE 1-RELATED"/>
    <property type="match status" value="1"/>
</dbReference>
<feature type="domain" description="NodB homology" evidence="3">
    <location>
        <begin position="25"/>
        <end position="204"/>
    </location>
</feature>
<dbReference type="Pfam" id="PF01522">
    <property type="entry name" value="Polysacc_deac_1"/>
    <property type="match status" value="1"/>
</dbReference>
<protein>
    <submittedName>
        <fullName evidence="4">Polysaccharide deacetylase family protein</fullName>
    </submittedName>
</protein>
<dbReference type="GO" id="GO:0016020">
    <property type="term" value="C:membrane"/>
    <property type="evidence" value="ECO:0007669"/>
    <property type="project" value="TreeGrafter"/>
</dbReference>
<dbReference type="GO" id="GO:0016810">
    <property type="term" value="F:hydrolase activity, acting on carbon-nitrogen (but not peptide) bonds"/>
    <property type="evidence" value="ECO:0007669"/>
    <property type="project" value="InterPro"/>
</dbReference>
<dbReference type="GO" id="GO:0046872">
    <property type="term" value="F:metal ion binding"/>
    <property type="evidence" value="ECO:0007669"/>
    <property type="project" value="UniProtKB-KW"/>
</dbReference>
<dbReference type="InterPro" id="IPR002509">
    <property type="entry name" value="NODB_dom"/>
</dbReference>
<comment type="caution">
    <text evidence="4">The sequence shown here is derived from an EMBL/GenBank/DDBJ whole genome shotgun (WGS) entry which is preliminary data.</text>
</comment>
<accession>A0A6N9NJK8</accession>
<dbReference type="EMBL" id="WWNE01000003">
    <property type="protein sequence ID" value="NBG64835.1"/>
    <property type="molecule type" value="Genomic_DNA"/>
</dbReference>
<evidence type="ECO:0000259" key="3">
    <source>
        <dbReference type="PROSITE" id="PS51677"/>
    </source>
</evidence>
<dbReference type="AlphaFoldDB" id="A0A6N9NJK8"/>
<organism evidence="4 5">
    <name type="scientific">Acidiluteibacter ferrifornacis</name>
    <dbReference type="NCBI Taxonomy" id="2692424"/>
    <lineage>
        <taxon>Bacteria</taxon>
        <taxon>Pseudomonadati</taxon>
        <taxon>Bacteroidota</taxon>
        <taxon>Flavobacteriia</taxon>
        <taxon>Flavobacteriales</taxon>
        <taxon>Cryomorphaceae</taxon>
        <taxon>Acidiluteibacter</taxon>
    </lineage>
</organism>
<dbReference type="InterPro" id="IPR011330">
    <property type="entry name" value="Glyco_hydro/deAcase_b/a-brl"/>
</dbReference>
<dbReference type="RefSeq" id="WP_160631368.1">
    <property type="nucleotide sequence ID" value="NZ_WWNE01000003.1"/>
</dbReference>
<keyword evidence="1" id="KW-0479">Metal-binding</keyword>
<evidence type="ECO:0000256" key="1">
    <source>
        <dbReference type="ARBA" id="ARBA00022723"/>
    </source>
</evidence>
<evidence type="ECO:0000313" key="5">
    <source>
        <dbReference type="Proteomes" id="UP000470771"/>
    </source>
</evidence>
<dbReference type="Proteomes" id="UP000470771">
    <property type="component" value="Unassembled WGS sequence"/>
</dbReference>
<dbReference type="CDD" id="cd10917">
    <property type="entry name" value="CE4_NodB_like_6s_7s"/>
    <property type="match status" value="1"/>
</dbReference>
<sequence>MIANIPKVLKKIYPLLNWDETPDGNEVFLTFDDGPIPEVTPWVLEKLKEYDVKATFFCIGDNVLKHPKIYQRILDEGHAVGNHTHKHLKGWNTDDGTYLKDIENAGEFISSNLFRPPYGRIKKSQIKLIQSLNYHIIMWSILSGDYNKNRSPEACFNNVKRNLKPGSVVVFHDSIKADNNMRYALEKTLIFMRENNFKGVSIKR</sequence>
<evidence type="ECO:0000256" key="2">
    <source>
        <dbReference type="ARBA" id="ARBA00022801"/>
    </source>
</evidence>
<name>A0A6N9NJK8_9FLAO</name>
<dbReference type="PANTHER" id="PTHR10587">
    <property type="entry name" value="GLYCOSYL TRANSFERASE-RELATED"/>
    <property type="match status" value="1"/>
</dbReference>
<keyword evidence="5" id="KW-1185">Reference proteome</keyword>
<dbReference type="PROSITE" id="PS51677">
    <property type="entry name" value="NODB"/>
    <property type="match status" value="1"/>
</dbReference>
<dbReference type="GO" id="GO:0005975">
    <property type="term" value="P:carbohydrate metabolic process"/>
    <property type="evidence" value="ECO:0007669"/>
    <property type="project" value="InterPro"/>
</dbReference>
<dbReference type="SUPFAM" id="SSF88713">
    <property type="entry name" value="Glycoside hydrolase/deacetylase"/>
    <property type="match status" value="1"/>
</dbReference>